<evidence type="ECO:0000313" key="2">
    <source>
        <dbReference type="EMBL" id="MQY31188.1"/>
    </source>
</evidence>
<evidence type="ECO:0000259" key="1">
    <source>
        <dbReference type="Pfam" id="PF00266"/>
    </source>
</evidence>
<dbReference type="InterPro" id="IPR000192">
    <property type="entry name" value="Aminotrans_V_dom"/>
</dbReference>
<dbReference type="Pfam" id="PF00266">
    <property type="entry name" value="Aminotran_5"/>
    <property type="match status" value="1"/>
</dbReference>
<comment type="caution">
    <text evidence="2">The sequence shown here is derived from an EMBL/GenBank/DDBJ whole genome shotgun (WGS) entry which is preliminary data.</text>
</comment>
<evidence type="ECO:0000313" key="3">
    <source>
        <dbReference type="Proteomes" id="UP000431401"/>
    </source>
</evidence>
<name>A0A7K0E063_9NOCA</name>
<dbReference type="Gene3D" id="3.90.1150.10">
    <property type="entry name" value="Aspartate Aminotransferase, domain 1"/>
    <property type="match status" value="1"/>
</dbReference>
<dbReference type="AlphaFoldDB" id="A0A7K0E063"/>
<dbReference type="PANTHER" id="PTHR43586">
    <property type="entry name" value="CYSTEINE DESULFURASE"/>
    <property type="match status" value="1"/>
</dbReference>
<feature type="domain" description="Aminotransferase class V" evidence="1">
    <location>
        <begin position="120"/>
        <end position="289"/>
    </location>
</feature>
<dbReference type="PANTHER" id="PTHR43586:SF21">
    <property type="entry name" value="PYRIDOXAL PHOSPHATE (PLP)-DEPENDENT ASPARTATE AMINOTRANSFERASE SUPERFAMILY"/>
    <property type="match status" value="1"/>
</dbReference>
<gene>
    <name evidence="2" type="primary">egtE</name>
    <name evidence="2" type="ORF">NRB56_67960</name>
</gene>
<dbReference type="OrthoDB" id="250246at2"/>
<dbReference type="InterPro" id="IPR015421">
    <property type="entry name" value="PyrdxlP-dep_Trfase_major"/>
</dbReference>
<reference evidence="2 3" key="1">
    <citation type="submission" date="2019-10" db="EMBL/GenBank/DDBJ databases">
        <title>Nocardia macrotermitis sp. nov. and Nocardia aurantia sp. nov., isolated from the gut of fungus growing-termite Macrotermes natalensis.</title>
        <authorList>
            <person name="Benndorf R."/>
            <person name="Schwitalla J."/>
            <person name="Martin K."/>
            <person name="De Beer W."/>
            <person name="Kaster A.-K."/>
            <person name="Vollmers J."/>
            <person name="Poulsen M."/>
            <person name="Beemelmanns C."/>
        </authorList>
    </citation>
    <scope>NUCLEOTIDE SEQUENCE [LARGE SCALE GENOMIC DNA]</scope>
    <source>
        <strain evidence="2 3">RB56</strain>
    </source>
</reference>
<protein>
    <submittedName>
        <fullName evidence="2">Hercynylcysteine sulfoxide lyase</fullName>
        <ecNumber evidence="2">4.4.-.-</ecNumber>
    </submittedName>
</protein>
<organism evidence="2 3">
    <name type="scientific">Nocardia aurantia</name>
    <dbReference type="NCBI Taxonomy" id="2585199"/>
    <lineage>
        <taxon>Bacteria</taxon>
        <taxon>Bacillati</taxon>
        <taxon>Actinomycetota</taxon>
        <taxon>Actinomycetes</taxon>
        <taxon>Mycobacteriales</taxon>
        <taxon>Nocardiaceae</taxon>
        <taxon>Nocardia</taxon>
    </lineage>
</organism>
<dbReference type="Gene3D" id="3.40.640.10">
    <property type="entry name" value="Type I PLP-dependent aspartate aminotransferase-like (Major domain)"/>
    <property type="match status" value="1"/>
</dbReference>
<dbReference type="EC" id="4.4.-.-" evidence="2"/>
<sequence length="350" mass="36804">MQPLAPGEFATDAIYLNTASYGLPPARALAAVRAVTDDWVAGRAAPNKHDDRVDPARAAFARLLTGATADDVAVGSTVAALIGPIAAALPAGAEVLVAAGDFASVSNPFRYRGDLSVRTVPLEDLAAEVRPRTALVAASLVQSADGRILDAPELRTATRAHGARLLLDASQAAGWLPLRFDDADYWVCATFKWLLGARSVTFLAAGPEAAETLRPLAPGWYAAADRWSEMYAPQRLASTIRRLDDTPDWLGITATLSGLELVEHLTVDTIRAHDLTLADRFRTGLSALSIPALPAPGSPIVTIPDATGLAPLLPPAGIVATARNNTLRFAFHVHNTNADVDHTLKILGGA</sequence>
<dbReference type="Proteomes" id="UP000431401">
    <property type="component" value="Unassembled WGS sequence"/>
</dbReference>
<proteinExistence type="predicted"/>
<dbReference type="EMBL" id="WEGI01000017">
    <property type="protein sequence ID" value="MQY31188.1"/>
    <property type="molecule type" value="Genomic_DNA"/>
</dbReference>
<dbReference type="InterPro" id="IPR015422">
    <property type="entry name" value="PyrdxlP-dep_Trfase_small"/>
</dbReference>
<dbReference type="InterPro" id="IPR015424">
    <property type="entry name" value="PyrdxlP-dep_Trfase"/>
</dbReference>
<accession>A0A7K0E063</accession>
<dbReference type="RefSeq" id="WP_153348446.1">
    <property type="nucleotide sequence ID" value="NZ_WEGI01000017.1"/>
</dbReference>
<keyword evidence="3" id="KW-1185">Reference proteome</keyword>
<dbReference type="GO" id="GO:0016829">
    <property type="term" value="F:lyase activity"/>
    <property type="evidence" value="ECO:0007669"/>
    <property type="project" value="UniProtKB-KW"/>
</dbReference>
<keyword evidence="2" id="KW-0456">Lyase</keyword>
<dbReference type="SUPFAM" id="SSF53383">
    <property type="entry name" value="PLP-dependent transferases"/>
    <property type="match status" value="1"/>
</dbReference>